<dbReference type="OrthoDB" id="1658288at2759"/>
<organism evidence="1 2">
    <name type="scientific">Seminavis robusta</name>
    <dbReference type="NCBI Taxonomy" id="568900"/>
    <lineage>
        <taxon>Eukaryota</taxon>
        <taxon>Sar</taxon>
        <taxon>Stramenopiles</taxon>
        <taxon>Ochrophyta</taxon>
        <taxon>Bacillariophyta</taxon>
        <taxon>Bacillariophyceae</taxon>
        <taxon>Bacillariophycidae</taxon>
        <taxon>Naviculales</taxon>
        <taxon>Naviculaceae</taxon>
        <taxon>Seminavis</taxon>
    </lineage>
</organism>
<gene>
    <name evidence="1" type="ORF">SEMRO_395_G133990.1</name>
</gene>
<keyword evidence="2" id="KW-1185">Reference proteome</keyword>
<dbReference type="AlphaFoldDB" id="A0A9N8DZA8"/>
<dbReference type="InterPro" id="IPR011990">
    <property type="entry name" value="TPR-like_helical_dom_sf"/>
</dbReference>
<evidence type="ECO:0000313" key="2">
    <source>
        <dbReference type="Proteomes" id="UP001153069"/>
    </source>
</evidence>
<sequence>MWQAQGDMDAFPEMSRVAESSRSLGTNHPTYLKALHYLGQWFLDSDELSRAEILIFEAWNGRRKTLGHNHPDTLASFFGVVLWFVIKLEVTQALKLCHEYDVLKSFAWVYGLDHSWTEEASCLVATLESPQDFDAEKEKMLGFLKHLRFSY</sequence>
<evidence type="ECO:0000313" key="1">
    <source>
        <dbReference type="EMBL" id="CAB9509566.1"/>
    </source>
</evidence>
<dbReference type="Proteomes" id="UP001153069">
    <property type="component" value="Unassembled WGS sequence"/>
</dbReference>
<protein>
    <submittedName>
        <fullName evidence="1">Uncharacterized protein</fullName>
    </submittedName>
</protein>
<comment type="caution">
    <text evidence="1">The sequence shown here is derived from an EMBL/GenBank/DDBJ whole genome shotgun (WGS) entry which is preliminary data.</text>
</comment>
<reference evidence="1" key="1">
    <citation type="submission" date="2020-06" db="EMBL/GenBank/DDBJ databases">
        <authorList>
            <consortium name="Plant Systems Biology data submission"/>
        </authorList>
    </citation>
    <scope>NUCLEOTIDE SEQUENCE</scope>
    <source>
        <strain evidence="1">D6</strain>
    </source>
</reference>
<proteinExistence type="predicted"/>
<dbReference type="EMBL" id="CAICTM010000394">
    <property type="protein sequence ID" value="CAB9509566.1"/>
    <property type="molecule type" value="Genomic_DNA"/>
</dbReference>
<name>A0A9N8DZA8_9STRA</name>
<accession>A0A9N8DZA8</accession>
<dbReference type="Gene3D" id="1.25.40.10">
    <property type="entry name" value="Tetratricopeptide repeat domain"/>
    <property type="match status" value="1"/>
</dbReference>